<organism evidence="3 4">
    <name type="scientific">Anaerocolumna sedimenticola</name>
    <dbReference type="NCBI Taxonomy" id="2696063"/>
    <lineage>
        <taxon>Bacteria</taxon>
        <taxon>Bacillati</taxon>
        <taxon>Bacillota</taxon>
        <taxon>Clostridia</taxon>
        <taxon>Lachnospirales</taxon>
        <taxon>Lachnospiraceae</taxon>
        <taxon>Anaerocolumna</taxon>
    </lineage>
</organism>
<reference evidence="3 4" key="1">
    <citation type="submission" date="2020-01" db="EMBL/GenBank/DDBJ databases">
        <title>Genome analysis of Anaerocolumna sp. CBA3638.</title>
        <authorList>
            <person name="Kim J."/>
            <person name="Roh S.W."/>
        </authorList>
    </citation>
    <scope>NUCLEOTIDE SEQUENCE [LARGE SCALE GENOMIC DNA]</scope>
    <source>
        <strain evidence="3 4">CBA3638</strain>
    </source>
</reference>
<dbReference type="CDD" id="cd03808">
    <property type="entry name" value="GT4_CapM-like"/>
    <property type="match status" value="1"/>
</dbReference>
<feature type="domain" description="Glycosyl transferase family 1" evidence="1">
    <location>
        <begin position="197"/>
        <end position="353"/>
    </location>
</feature>
<dbReference type="Pfam" id="PF00534">
    <property type="entry name" value="Glycos_transf_1"/>
    <property type="match status" value="1"/>
</dbReference>
<keyword evidence="4" id="KW-1185">Reference proteome</keyword>
<dbReference type="Gene3D" id="3.40.50.2000">
    <property type="entry name" value="Glycogen Phosphorylase B"/>
    <property type="match status" value="2"/>
</dbReference>
<evidence type="ECO:0000259" key="1">
    <source>
        <dbReference type="Pfam" id="PF00534"/>
    </source>
</evidence>
<dbReference type="InterPro" id="IPR001296">
    <property type="entry name" value="Glyco_trans_1"/>
</dbReference>
<sequence length="379" mass="42959">MKKALIITTVSGFVPQFEMNNVRILQSLGYEVHYATNYNIPVYGKDNHRLDNTGIIRHQINFVRSPFDIISNLKAYKQLKTLMNIERFDLVHCHTPMGGVLGRVAANATKTTPVIYTAHGFHFFKGATFTNWLFYYPVEKLLAQITDVIITINKEDYVNAKKFKLRQNGTVEYIKGIGINTEIGYNRKVIKLEKCEELGVSNDSFLLTSVGELIKRKNHIVIIKALAKLKNMNITYLICGTGSLENYLKHVVNKLKLENQVIFAGYRNDISEILQITDCFVFPSLQEGLPVALLEAMAMGLPVICSKIRGNIDLIDNGGGELVNASDVNGFAQAFNKMLNNKEKLSTYGLYNRHRIKDYDINMVSEKMKNIYIGIMNRS</sequence>
<dbReference type="EMBL" id="CP048000">
    <property type="protein sequence ID" value="QHQ61054.1"/>
    <property type="molecule type" value="Genomic_DNA"/>
</dbReference>
<accession>A0A6P1TIU1</accession>
<dbReference type="GO" id="GO:0016757">
    <property type="term" value="F:glycosyltransferase activity"/>
    <property type="evidence" value="ECO:0007669"/>
    <property type="project" value="InterPro"/>
</dbReference>
<dbReference type="Pfam" id="PF13477">
    <property type="entry name" value="Glyco_trans_4_2"/>
    <property type="match status" value="1"/>
</dbReference>
<dbReference type="PANTHER" id="PTHR12526">
    <property type="entry name" value="GLYCOSYLTRANSFERASE"/>
    <property type="match status" value="1"/>
</dbReference>
<dbReference type="PANTHER" id="PTHR12526:SF630">
    <property type="entry name" value="GLYCOSYLTRANSFERASE"/>
    <property type="match status" value="1"/>
</dbReference>
<feature type="domain" description="Glycosyltransferase subfamily 4-like N-terminal" evidence="2">
    <location>
        <begin position="19"/>
        <end position="150"/>
    </location>
</feature>
<dbReference type="RefSeq" id="WP_161837882.1">
    <property type="nucleotide sequence ID" value="NZ_CP048000.1"/>
</dbReference>
<name>A0A6P1TIU1_9FIRM</name>
<dbReference type="InterPro" id="IPR028098">
    <property type="entry name" value="Glyco_trans_4-like_N"/>
</dbReference>
<evidence type="ECO:0000313" key="3">
    <source>
        <dbReference type="EMBL" id="QHQ61054.1"/>
    </source>
</evidence>
<gene>
    <name evidence="3" type="ORF">Ana3638_09960</name>
</gene>
<dbReference type="SUPFAM" id="SSF53756">
    <property type="entry name" value="UDP-Glycosyltransferase/glycogen phosphorylase"/>
    <property type="match status" value="1"/>
</dbReference>
<evidence type="ECO:0000313" key="4">
    <source>
        <dbReference type="Proteomes" id="UP000464314"/>
    </source>
</evidence>
<dbReference type="Proteomes" id="UP000464314">
    <property type="component" value="Chromosome"/>
</dbReference>
<keyword evidence="3" id="KW-0808">Transferase</keyword>
<evidence type="ECO:0000259" key="2">
    <source>
        <dbReference type="Pfam" id="PF13477"/>
    </source>
</evidence>
<protein>
    <submittedName>
        <fullName evidence="3">Glycosyltransferase</fullName>
    </submittedName>
</protein>
<proteinExistence type="predicted"/>
<dbReference type="KEGG" id="anr:Ana3638_09960"/>
<dbReference type="AlphaFoldDB" id="A0A6P1TIU1"/>